<reference evidence="12 13" key="1">
    <citation type="submission" date="2018-12" db="EMBL/GenBank/DDBJ databases">
        <authorList>
            <person name="Chong R.A."/>
        </authorList>
    </citation>
    <scope>NUCLEOTIDE SEQUENCE [LARGE SCALE GENOMIC DNA]</scope>
    <source>
        <strain evidence="12 13">Tca</strain>
    </source>
</reference>
<evidence type="ECO:0000256" key="8">
    <source>
        <dbReference type="ARBA" id="ARBA00032788"/>
    </source>
</evidence>
<evidence type="ECO:0000256" key="6">
    <source>
        <dbReference type="ARBA" id="ARBA00023014"/>
    </source>
</evidence>
<dbReference type="GO" id="GO:0051537">
    <property type="term" value="F:2 iron, 2 sulfur cluster binding"/>
    <property type="evidence" value="ECO:0007669"/>
    <property type="project" value="UniProtKB-KW"/>
</dbReference>
<feature type="binding site" evidence="11">
    <location>
        <position position="124"/>
    </location>
    <ligand>
        <name>[2Fe-2S] cluster</name>
        <dbReference type="ChEBI" id="CHEBI:190135"/>
    </ligand>
</feature>
<keyword evidence="3 11" id="KW-0001">2Fe-2S</keyword>
<organism evidence="12 13">
    <name type="scientific">Buchnera aphidicola</name>
    <name type="common">Thelaxes californica</name>
    <dbReference type="NCBI Taxonomy" id="1315998"/>
    <lineage>
        <taxon>Bacteria</taxon>
        <taxon>Pseudomonadati</taxon>
        <taxon>Pseudomonadota</taxon>
        <taxon>Gammaproteobacteria</taxon>
        <taxon>Enterobacterales</taxon>
        <taxon>Erwiniaceae</taxon>
        <taxon>Buchnera</taxon>
    </lineage>
</organism>
<sequence length="157" mass="18120">MECKLLHNEIIKIQTVKKNYENSKAAVIDSLKILQKRLGWVPDWGIYEISKLLNMSPEDVESIATFYSQIFRKPVARNLIRLCDSVVCYLNGYEILEKKINTLLNININCMTEDKKFTVLPVCCLGSCDKAPVIMVNSDIYYKVDKFSIINILDTYK</sequence>
<dbReference type="CDD" id="cd03064">
    <property type="entry name" value="TRX_Fd_NuoE"/>
    <property type="match status" value="1"/>
</dbReference>
<dbReference type="Gene3D" id="3.40.30.10">
    <property type="entry name" value="Glutaredoxin"/>
    <property type="match status" value="1"/>
</dbReference>
<evidence type="ECO:0000256" key="1">
    <source>
        <dbReference type="ARBA" id="ARBA00010643"/>
    </source>
</evidence>
<feature type="binding site" evidence="11">
    <location>
        <position position="128"/>
    </location>
    <ligand>
        <name>[2Fe-2S] cluster</name>
        <dbReference type="ChEBI" id="CHEBI:190135"/>
    </ligand>
</feature>
<dbReference type="PIRSF" id="PIRSF000216">
    <property type="entry name" value="NADH_DH_24kDa"/>
    <property type="match status" value="1"/>
</dbReference>
<keyword evidence="5 11" id="KW-0408">Iron</keyword>
<dbReference type="OrthoDB" id="9807941at2"/>
<dbReference type="EMBL" id="CP034852">
    <property type="protein sequence ID" value="QCI26677.1"/>
    <property type="molecule type" value="Genomic_DNA"/>
</dbReference>
<accession>A0A4D6YA73</accession>
<comment type="similarity">
    <text evidence="1">Belongs to the complex I 24 kDa subunit family.</text>
</comment>
<dbReference type="Proteomes" id="UP000298782">
    <property type="component" value="Chromosome"/>
</dbReference>
<comment type="cofactor">
    <cofactor evidence="11">
        <name>[2Fe-2S] cluster</name>
        <dbReference type="ChEBI" id="CHEBI:190135"/>
    </cofactor>
    <text evidence="11">Binds 1 [2Fe-2S] cluster.</text>
</comment>
<name>A0A4D6YA73_9GAMM</name>
<keyword evidence="13" id="KW-1185">Reference proteome</keyword>
<evidence type="ECO:0000256" key="10">
    <source>
        <dbReference type="ARBA" id="ARBA00047712"/>
    </source>
</evidence>
<dbReference type="InterPro" id="IPR041921">
    <property type="entry name" value="NuoE_N"/>
</dbReference>
<dbReference type="AlphaFoldDB" id="A0A4D6YA73"/>
<protein>
    <recommendedName>
        <fullName evidence="2">NADH-quinone oxidoreductase subunit E</fullName>
    </recommendedName>
    <alternativeName>
        <fullName evidence="7">NADH dehydrogenase I subunit E</fullName>
    </alternativeName>
    <alternativeName>
        <fullName evidence="8">NDH-1 subunit E</fullName>
    </alternativeName>
</protein>
<dbReference type="PANTHER" id="PTHR10371:SF3">
    <property type="entry name" value="NADH DEHYDROGENASE [UBIQUINONE] FLAVOPROTEIN 2, MITOCHONDRIAL"/>
    <property type="match status" value="1"/>
</dbReference>
<keyword evidence="4 11" id="KW-0479">Metal-binding</keyword>
<dbReference type="InterPro" id="IPR036249">
    <property type="entry name" value="Thioredoxin-like_sf"/>
</dbReference>
<evidence type="ECO:0000256" key="4">
    <source>
        <dbReference type="ARBA" id="ARBA00022723"/>
    </source>
</evidence>
<dbReference type="InterPro" id="IPR042128">
    <property type="entry name" value="NuoE_dom"/>
</dbReference>
<feature type="binding site" evidence="11">
    <location>
        <position position="83"/>
    </location>
    <ligand>
        <name>[2Fe-2S] cluster</name>
        <dbReference type="ChEBI" id="CHEBI:190135"/>
    </ligand>
</feature>
<dbReference type="PANTHER" id="PTHR10371">
    <property type="entry name" value="NADH DEHYDROGENASE UBIQUINONE FLAVOPROTEIN 2, MITOCHONDRIAL"/>
    <property type="match status" value="1"/>
</dbReference>
<dbReference type="GO" id="GO:0003954">
    <property type="term" value="F:NADH dehydrogenase activity"/>
    <property type="evidence" value="ECO:0007669"/>
    <property type="project" value="TreeGrafter"/>
</dbReference>
<dbReference type="GO" id="GO:0046872">
    <property type="term" value="F:metal ion binding"/>
    <property type="evidence" value="ECO:0007669"/>
    <property type="project" value="UniProtKB-KW"/>
</dbReference>
<comment type="cofactor">
    <cofactor evidence="9">
        <name>[2Fe-2S] cluster</name>
        <dbReference type="ChEBI" id="CHEBI:190135"/>
    </cofactor>
</comment>
<dbReference type="Gene3D" id="1.10.10.1590">
    <property type="entry name" value="NADH-quinone oxidoreductase subunit E"/>
    <property type="match status" value="1"/>
</dbReference>
<reference evidence="12 13" key="2">
    <citation type="submission" date="2019-05" db="EMBL/GenBank/DDBJ databases">
        <title>Genome evolution of the obligate endosymbiont Buchnera aphidicola.</title>
        <authorList>
            <person name="Moran N.A."/>
        </authorList>
    </citation>
    <scope>NUCLEOTIDE SEQUENCE [LARGE SCALE GENOMIC DNA]</scope>
    <source>
        <strain evidence="12 13">Tca</strain>
    </source>
</reference>
<evidence type="ECO:0000256" key="2">
    <source>
        <dbReference type="ARBA" id="ARBA00019898"/>
    </source>
</evidence>
<evidence type="ECO:0000256" key="5">
    <source>
        <dbReference type="ARBA" id="ARBA00023004"/>
    </source>
</evidence>
<evidence type="ECO:0000256" key="9">
    <source>
        <dbReference type="ARBA" id="ARBA00034078"/>
    </source>
</evidence>
<evidence type="ECO:0000256" key="11">
    <source>
        <dbReference type="PIRSR" id="PIRSR000216-1"/>
    </source>
</evidence>
<dbReference type="FunFam" id="1.10.10.1590:FF:000001">
    <property type="entry name" value="NADH-quinone oxidoreductase subunit E"/>
    <property type="match status" value="1"/>
</dbReference>
<evidence type="ECO:0000313" key="13">
    <source>
        <dbReference type="Proteomes" id="UP000298782"/>
    </source>
</evidence>
<evidence type="ECO:0000256" key="7">
    <source>
        <dbReference type="ARBA" id="ARBA00031580"/>
    </source>
</evidence>
<dbReference type="NCBIfam" id="NF005722">
    <property type="entry name" value="PRK07539.1-2"/>
    <property type="match status" value="1"/>
</dbReference>
<comment type="catalytic activity">
    <reaction evidence="10">
        <text>a quinone + NADH + 5 H(+)(in) = a quinol + NAD(+) + 4 H(+)(out)</text>
        <dbReference type="Rhea" id="RHEA:57888"/>
        <dbReference type="ChEBI" id="CHEBI:15378"/>
        <dbReference type="ChEBI" id="CHEBI:24646"/>
        <dbReference type="ChEBI" id="CHEBI:57540"/>
        <dbReference type="ChEBI" id="CHEBI:57945"/>
        <dbReference type="ChEBI" id="CHEBI:132124"/>
    </reaction>
</comment>
<dbReference type="PROSITE" id="PS01099">
    <property type="entry name" value="COMPLEX1_24K"/>
    <property type="match status" value="1"/>
</dbReference>
<evidence type="ECO:0000313" key="12">
    <source>
        <dbReference type="EMBL" id="QCI26677.1"/>
    </source>
</evidence>
<feature type="binding site" evidence="11">
    <location>
        <position position="88"/>
    </location>
    <ligand>
        <name>[2Fe-2S] cluster</name>
        <dbReference type="ChEBI" id="CHEBI:190135"/>
    </ligand>
</feature>
<keyword evidence="6 11" id="KW-0411">Iron-sulfur</keyword>
<dbReference type="SUPFAM" id="SSF52833">
    <property type="entry name" value="Thioredoxin-like"/>
    <property type="match status" value="1"/>
</dbReference>
<keyword evidence="12" id="KW-0560">Oxidoreductase</keyword>
<proteinExistence type="inferred from homology"/>
<dbReference type="RefSeq" id="WP_158353234.1">
    <property type="nucleotide sequence ID" value="NZ_CP034852.1"/>
</dbReference>
<dbReference type="NCBIfam" id="TIGR01958">
    <property type="entry name" value="nuoE_fam"/>
    <property type="match status" value="1"/>
</dbReference>
<gene>
    <name evidence="12" type="primary">nuoE</name>
    <name evidence="12" type="ORF">D9V80_00650</name>
</gene>
<evidence type="ECO:0000256" key="3">
    <source>
        <dbReference type="ARBA" id="ARBA00022714"/>
    </source>
</evidence>
<dbReference type="Pfam" id="PF01257">
    <property type="entry name" value="2Fe-2S_thioredx"/>
    <property type="match status" value="1"/>
</dbReference>
<dbReference type="InterPro" id="IPR002023">
    <property type="entry name" value="NuoE-like"/>
</dbReference>